<evidence type="ECO:0000313" key="4">
    <source>
        <dbReference type="Proteomes" id="UP001179361"/>
    </source>
</evidence>
<protein>
    <recommendedName>
        <fullName evidence="5">Collagen-like protein</fullName>
    </recommendedName>
</protein>
<name>A0ABS8Q9V5_9BURK</name>
<organism evidence="3 4">
    <name type="scientific">Massilia phyllostachyos</name>
    <dbReference type="NCBI Taxonomy" id="2898585"/>
    <lineage>
        <taxon>Bacteria</taxon>
        <taxon>Pseudomonadati</taxon>
        <taxon>Pseudomonadota</taxon>
        <taxon>Betaproteobacteria</taxon>
        <taxon>Burkholderiales</taxon>
        <taxon>Oxalobacteraceae</taxon>
        <taxon>Telluria group</taxon>
        <taxon>Massilia</taxon>
    </lineage>
</organism>
<dbReference type="RefSeq" id="WP_231059801.1">
    <property type="nucleotide sequence ID" value="NZ_JAJNOC010000007.1"/>
</dbReference>
<comment type="caution">
    <text evidence="3">The sequence shown here is derived from an EMBL/GenBank/DDBJ whole genome shotgun (WGS) entry which is preliminary data.</text>
</comment>
<dbReference type="Proteomes" id="UP001179361">
    <property type="component" value="Unassembled WGS sequence"/>
</dbReference>
<feature type="chain" id="PRO_5047528281" description="Collagen-like protein" evidence="2">
    <location>
        <begin position="20"/>
        <end position="151"/>
    </location>
</feature>
<evidence type="ECO:0008006" key="5">
    <source>
        <dbReference type="Google" id="ProtNLM"/>
    </source>
</evidence>
<evidence type="ECO:0000256" key="2">
    <source>
        <dbReference type="SAM" id="SignalP"/>
    </source>
</evidence>
<evidence type="ECO:0000313" key="3">
    <source>
        <dbReference type="EMBL" id="MCD2518515.1"/>
    </source>
</evidence>
<keyword evidence="2" id="KW-0732">Signal</keyword>
<evidence type="ECO:0000256" key="1">
    <source>
        <dbReference type="SAM" id="MobiDB-lite"/>
    </source>
</evidence>
<accession>A0ABS8Q9V5</accession>
<dbReference type="EMBL" id="JAJNOC010000007">
    <property type="protein sequence ID" value="MCD2518515.1"/>
    <property type="molecule type" value="Genomic_DNA"/>
</dbReference>
<keyword evidence="4" id="KW-1185">Reference proteome</keyword>
<feature type="region of interest" description="Disordered" evidence="1">
    <location>
        <begin position="38"/>
        <end position="151"/>
    </location>
</feature>
<sequence>MKASTILFHGALAALALSAAGCDRGRHETVGGIVQTKYPGQVSSGGATSGAIIAQTPKPVTDATYAGGTPGIAGGSGGNTSGAEVGGATRETGQGPTAGVTPPSGAQPGTQTQPGDHGKPAAPAPGTVEAPAASNTAPQAPAGRGTLESKQ</sequence>
<feature type="compositionally biased region" description="Gly residues" evidence="1">
    <location>
        <begin position="68"/>
        <end position="80"/>
    </location>
</feature>
<reference evidence="3" key="1">
    <citation type="submission" date="2021-11" db="EMBL/GenBank/DDBJ databases">
        <title>The complete genome of Massilia sp sp. G4R7.</title>
        <authorList>
            <person name="Liu L."/>
            <person name="Yue J."/>
            <person name="Yuan J."/>
            <person name="Yang F."/>
            <person name="Li L."/>
        </authorList>
    </citation>
    <scope>NUCLEOTIDE SEQUENCE</scope>
    <source>
        <strain evidence="3">G4R7</strain>
    </source>
</reference>
<gene>
    <name evidence="3" type="ORF">LQ564_19615</name>
</gene>
<proteinExistence type="predicted"/>
<dbReference type="PROSITE" id="PS51257">
    <property type="entry name" value="PROKAR_LIPOPROTEIN"/>
    <property type="match status" value="1"/>
</dbReference>
<feature type="signal peptide" evidence="2">
    <location>
        <begin position="1"/>
        <end position="19"/>
    </location>
</feature>